<evidence type="ECO:0000256" key="8">
    <source>
        <dbReference type="ARBA" id="ARBA00048689"/>
    </source>
</evidence>
<dbReference type="PANTHER" id="PTHR48090">
    <property type="entry name" value="UNDECAPRENYL-PHOSPHATE 4-DEOXY-4-FORMAMIDO-L-ARABINOSE TRANSFERASE-RELATED"/>
    <property type="match status" value="1"/>
</dbReference>
<evidence type="ECO:0000256" key="4">
    <source>
        <dbReference type="ARBA" id="ARBA00022679"/>
    </source>
</evidence>
<keyword evidence="3" id="KW-0328">Glycosyltransferase</keyword>
<evidence type="ECO:0000256" key="9">
    <source>
        <dbReference type="ARBA" id="ARBA00048997"/>
    </source>
</evidence>
<comment type="catalytic activity">
    <reaction evidence="8">
        <text>(2R)-3-phosphoglycerate + UDP-alpha-D-glucose = (2R)-2-O-(alpha-D-glucopyranosyl)-3-phospho-glycerate + UDP + H(+)</text>
        <dbReference type="Rhea" id="RHEA:31319"/>
        <dbReference type="ChEBI" id="CHEBI:15378"/>
        <dbReference type="ChEBI" id="CHEBI:58223"/>
        <dbReference type="ChEBI" id="CHEBI:58272"/>
        <dbReference type="ChEBI" id="CHEBI:58885"/>
        <dbReference type="ChEBI" id="CHEBI:62600"/>
        <dbReference type="EC" id="2.4.1.266"/>
    </reaction>
    <physiologicalReaction direction="left-to-right" evidence="8">
        <dbReference type="Rhea" id="RHEA:31320"/>
    </physiologicalReaction>
</comment>
<dbReference type="InterPro" id="IPR050256">
    <property type="entry name" value="Glycosyltransferase_2"/>
</dbReference>
<keyword evidence="12" id="KW-1185">Reference proteome</keyword>
<sequence>MGKKVSVIIPAYNEEGRIGETVKASFKISGVEEVIVVDDGSTDNTYNEAVLAGAKVIKLSQNVGKGKAIEAGAREFTGDFVLLLDGDLGNSAVYAEKLLTPLFTGEADMVIARFGAPRKKGGFGLVKRLTRWGLKSFTGQVVEAVLSGQRAFTRESFLGLLPLAEGYALEFGMTVDALKKGYRIVEVAVPMTHRETGRDLKGFIHRGRQFADILKEIIRRKVGSK</sequence>
<accession>A0ABX2RFT7</accession>
<dbReference type="CDD" id="cd04179">
    <property type="entry name" value="DPM_DPG-synthase_like"/>
    <property type="match status" value="1"/>
</dbReference>
<keyword evidence="5" id="KW-0460">Magnesium</keyword>
<evidence type="ECO:0000256" key="2">
    <source>
        <dbReference type="ARBA" id="ARBA00006739"/>
    </source>
</evidence>
<feature type="domain" description="Glycosyltransferase 2-like" evidence="10">
    <location>
        <begin position="6"/>
        <end position="125"/>
    </location>
</feature>
<evidence type="ECO:0000256" key="6">
    <source>
        <dbReference type="ARBA" id="ARBA00039022"/>
    </source>
</evidence>
<comment type="caution">
    <text evidence="11">The sequence shown here is derived from an EMBL/GenBank/DDBJ whole genome shotgun (WGS) entry which is preliminary data.</text>
</comment>
<dbReference type="Gene3D" id="3.90.550.10">
    <property type="entry name" value="Spore Coat Polysaccharide Biosynthesis Protein SpsA, Chain A"/>
    <property type="match status" value="1"/>
</dbReference>
<protein>
    <recommendedName>
        <fullName evidence="7">Glucosyl-3-phosphoglycerate synthase</fullName>
        <ecNumber evidence="6">2.4.1.266</ecNumber>
    </recommendedName>
</protein>
<dbReference type="Proteomes" id="UP000604066">
    <property type="component" value="Unassembled WGS sequence"/>
</dbReference>
<comment type="catalytic activity">
    <reaction evidence="9">
        <text>an NDP-alpha-D-glucose + (2R)-3-phosphoglycerate = (2R)-2-O-(alpha-D-glucopyranosyl)-3-phospho-glycerate + a ribonucleoside 5'-diphosphate + H(+)</text>
        <dbReference type="Rhea" id="RHEA:47244"/>
        <dbReference type="ChEBI" id="CHEBI:15378"/>
        <dbReference type="ChEBI" id="CHEBI:57930"/>
        <dbReference type="ChEBI" id="CHEBI:58272"/>
        <dbReference type="ChEBI" id="CHEBI:62600"/>
        <dbReference type="ChEBI" id="CHEBI:76533"/>
        <dbReference type="EC" id="2.4.1.266"/>
    </reaction>
    <physiologicalReaction direction="left-to-right" evidence="9">
        <dbReference type="Rhea" id="RHEA:47245"/>
    </physiologicalReaction>
</comment>
<evidence type="ECO:0000256" key="3">
    <source>
        <dbReference type="ARBA" id="ARBA00022676"/>
    </source>
</evidence>
<evidence type="ECO:0000259" key="10">
    <source>
        <dbReference type="Pfam" id="PF00535"/>
    </source>
</evidence>
<evidence type="ECO:0000313" key="12">
    <source>
        <dbReference type="Proteomes" id="UP000604066"/>
    </source>
</evidence>
<dbReference type="PANTHER" id="PTHR48090:SF10">
    <property type="entry name" value="GLUCOSYL-3-PHOSPHOGLYCERATE SYNTHASE"/>
    <property type="match status" value="1"/>
</dbReference>
<evidence type="ECO:0000256" key="1">
    <source>
        <dbReference type="ARBA" id="ARBA00001946"/>
    </source>
</evidence>
<comment type="cofactor">
    <cofactor evidence="1">
        <name>Mg(2+)</name>
        <dbReference type="ChEBI" id="CHEBI:18420"/>
    </cofactor>
</comment>
<keyword evidence="4" id="KW-0808">Transferase</keyword>
<dbReference type="InterPro" id="IPR001173">
    <property type="entry name" value="Glyco_trans_2-like"/>
</dbReference>
<reference evidence="11 12" key="1">
    <citation type="submission" date="2020-07" db="EMBL/GenBank/DDBJ databases">
        <title>Genomic Encyclopedia of Type Strains, Phase III (KMG-III): the genomes of soil and plant-associated and newly described type strains.</title>
        <authorList>
            <person name="Whitman W."/>
        </authorList>
    </citation>
    <scope>NUCLEOTIDE SEQUENCE [LARGE SCALE GENOMIC DNA]</scope>
    <source>
        <strain evidence="11 12">DSM 11255</strain>
    </source>
</reference>
<name>A0ABX2RFT7_9THEO</name>
<dbReference type="Pfam" id="PF00535">
    <property type="entry name" value="Glycos_transf_2"/>
    <property type="match status" value="1"/>
</dbReference>
<dbReference type="RefSeq" id="WP_011344867.1">
    <property type="nucleotide sequence ID" value="NZ_ATYG01000011.1"/>
</dbReference>
<evidence type="ECO:0000256" key="5">
    <source>
        <dbReference type="ARBA" id="ARBA00022842"/>
    </source>
</evidence>
<dbReference type="EMBL" id="JACCBS010000003">
    <property type="protein sequence ID" value="NYE58688.1"/>
    <property type="molecule type" value="Genomic_DNA"/>
</dbReference>
<gene>
    <name evidence="11" type="ORF">HDG70_002439</name>
</gene>
<dbReference type="InterPro" id="IPR029044">
    <property type="entry name" value="Nucleotide-diphossugar_trans"/>
</dbReference>
<organism evidence="11 12">
    <name type="scientific">Carboxydothermus ferrireducens DSM 11255</name>
    <dbReference type="NCBI Taxonomy" id="1119529"/>
    <lineage>
        <taxon>Bacteria</taxon>
        <taxon>Bacillati</taxon>
        <taxon>Bacillota</taxon>
        <taxon>Clostridia</taxon>
        <taxon>Thermoanaerobacterales</taxon>
        <taxon>Thermoanaerobacteraceae</taxon>
        <taxon>Carboxydothermus</taxon>
    </lineage>
</organism>
<comment type="similarity">
    <text evidence="2">Belongs to the glycosyltransferase 2 family.</text>
</comment>
<evidence type="ECO:0000256" key="7">
    <source>
        <dbReference type="ARBA" id="ARBA00040894"/>
    </source>
</evidence>
<dbReference type="SUPFAM" id="SSF53448">
    <property type="entry name" value="Nucleotide-diphospho-sugar transferases"/>
    <property type="match status" value="1"/>
</dbReference>
<dbReference type="EC" id="2.4.1.266" evidence="6"/>
<proteinExistence type="inferred from homology"/>
<evidence type="ECO:0000313" key="11">
    <source>
        <dbReference type="EMBL" id="NYE58688.1"/>
    </source>
</evidence>